<gene>
    <name evidence="2" type="ORF">H7348_03390</name>
    <name evidence="3" type="ORF">IAU68_09805</name>
</gene>
<protein>
    <submittedName>
        <fullName evidence="3">HNH endonuclease</fullName>
    </submittedName>
</protein>
<dbReference type="CDD" id="cd00085">
    <property type="entry name" value="HNHc"/>
    <property type="match status" value="1"/>
</dbReference>
<dbReference type="EMBL" id="JACMYE010000002">
    <property type="protein sequence ID" value="MBC3178368.1"/>
    <property type="molecule type" value="Genomic_DNA"/>
</dbReference>
<evidence type="ECO:0000313" key="5">
    <source>
        <dbReference type="Proteomes" id="UP000642876"/>
    </source>
</evidence>
<dbReference type="RefSeq" id="WP_171193704.1">
    <property type="nucleotide sequence ID" value="NZ_CP061032.1"/>
</dbReference>
<dbReference type="Proteomes" id="UP000516235">
    <property type="component" value="Chromosome"/>
</dbReference>
<dbReference type="KEGG" id="cluj:IAU68_09805"/>
<name>A0A7H0JY21_9CORY</name>
<evidence type="ECO:0000313" key="3">
    <source>
        <dbReference type="EMBL" id="QNP89937.1"/>
    </source>
</evidence>
<proteinExistence type="predicted"/>
<feature type="domain" description="HNH nuclease" evidence="1">
    <location>
        <begin position="292"/>
        <end position="344"/>
    </location>
</feature>
<keyword evidence="3" id="KW-0378">Hydrolase</keyword>
<keyword evidence="3" id="KW-0255">Endonuclease</keyword>
<dbReference type="InterPro" id="IPR003615">
    <property type="entry name" value="HNH_nuc"/>
</dbReference>
<dbReference type="EMBL" id="CP061032">
    <property type="protein sequence ID" value="QNP89937.1"/>
    <property type="molecule type" value="Genomic_DNA"/>
</dbReference>
<organism evidence="3 4">
    <name type="scientific">Corynebacterium lujinxingii</name>
    <dbReference type="NCBI Taxonomy" id="2763010"/>
    <lineage>
        <taxon>Bacteria</taxon>
        <taxon>Bacillati</taxon>
        <taxon>Actinomycetota</taxon>
        <taxon>Actinomycetes</taxon>
        <taxon>Mycobacteriales</taxon>
        <taxon>Corynebacteriaceae</taxon>
        <taxon>Corynebacterium</taxon>
    </lineage>
</organism>
<dbReference type="SMART" id="SM00507">
    <property type="entry name" value="HNHc"/>
    <property type="match status" value="1"/>
</dbReference>
<dbReference type="Proteomes" id="UP000642876">
    <property type="component" value="Unassembled WGS sequence"/>
</dbReference>
<evidence type="ECO:0000313" key="2">
    <source>
        <dbReference type="EMBL" id="MBC3178368.1"/>
    </source>
</evidence>
<dbReference type="AlphaFoldDB" id="A0A7H0JY21"/>
<reference evidence="4 5" key="1">
    <citation type="submission" date="2020-08" db="EMBL/GenBank/DDBJ databases">
        <title>novel species in genus Corynebacterium.</title>
        <authorList>
            <person name="Zhang G."/>
        </authorList>
    </citation>
    <scope>NUCLEOTIDE SEQUENCE [LARGE SCALE GENOMIC DNA]</scope>
    <source>
        <strain evidence="3">Zg-917</strain>
        <strain evidence="4 5">zg-917</strain>
    </source>
</reference>
<keyword evidence="5" id="KW-1185">Reference proteome</keyword>
<sequence length="487" mass="54959">MAERYFATEREGDPLSAAGQAMRDIEYEIFSRYAEPGVVVEDFELECQRIASAVGRSVTWAENGILGYSVLADLPRLRAMQETTRRLDLTRICAIESALNRLNELATPETLAEFDNFLVKVFTPRAAGVELPSPTSLKRRLRDRIKQIDSKLAPDSKKIKDRKKAKDEPFGTCQTMFYGQDDGDAGLSISGDAATIGLMDRYVAAVAKEYKLTQDETIQQLLTGQLNADVQLVLYAFAPKTPGSGYYVPGFGWTGAEGSEAFDALVENGAVKVVDLDDAEHVSTDAYVPTEAMKAYVQARDGSCRWPGCNVEAERCQLDHRIPHGDGGETTASNLFCLCQRHHNIKTDRRAVYLVDHMSGDVVWLFADGTYQVAEPDGFLVDYLEGEGNPRWKSTLEQRRARRKDNAEFYARCHSAVEQYEKDYDWDECMATIKTLEDKFGRTFEYPPEKMLDITPEILASYRRHLEEPDVYEEFDPETQEWVTCKI</sequence>
<keyword evidence="3" id="KW-0540">Nuclease</keyword>
<evidence type="ECO:0000259" key="1">
    <source>
        <dbReference type="SMART" id="SM00507"/>
    </source>
</evidence>
<dbReference type="GO" id="GO:0004519">
    <property type="term" value="F:endonuclease activity"/>
    <property type="evidence" value="ECO:0007669"/>
    <property type="project" value="UniProtKB-KW"/>
</dbReference>
<evidence type="ECO:0000313" key="4">
    <source>
        <dbReference type="Proteomes" id="UP000516235"/>
    </source>
</evidence>
<accession>A0A7H0JY21</accession>
<dbReference type="Gene3D" id="1.10.30.50">
    <property type="match status" value="1"/>
</dbReference>